<organism evidence="1 2">
    <name type="scientific">Zizania palustris</name>
    <name type="common">Northern wild rice</name>
    <dbReference type="NCBI Taxonomy" id="103762"/>
    <lineage>
        <taxon>Eukaryota</taxon>
        <taxon>Viridiplantae</taxon>
        <taxon>Streptophyta</taxon>
        <taxon>Embryophyta</taxon>
        <taxon>Tracheophyta</taxon>
        <taxon>Spermatophyta</taxon>
        <taxon>Magnoliopsida</taxon>
        <taxon>Liliopsida</taxon>
        <taxon>Poales</taxon>
        <taxon>Poaceae</taxon>
        <taxon>BOP clade</taxon>
        <taxon>Oryzoideae</taxon>
        <taxon>Oryzeae</taxon>
        <taxon>Zizaniinae</taxon>
        <taxon>Zizania</taxon>
    </lineage>
</organism>
<dbReference type="OrthoDB" id="690950at2759"/>
<dbReference type="EMBL" id="JAAALK010000287">
    <property type="protein sequence ID" value="KAG8056858.1"/>
    <property type="molecule type" value="Genomic_DNA"/>
</dbReference>
<comment type="caution">
    <text evidence="1">The sequence shown here is derived from an EMBL/GenBank/DDBJ whole genome shotgun (WGS) entry which is preliminary data.</text>
</comment>
<keyword evidence="2" id="KW-1185">Reference proteome</keyword>
<name>A0A8J5S2I1_ZIZPA</name>
<dbReference type="PANTHER" id="PTHR46934">
    <property type="entry name" value="MYB_DNA-BIND_3 DOMAIN-CONTAINING PROTEIN-RELATED"/>
    <property type="match status" value="1"/>
</dbReference>
<gene>
    <name evidence="1" type="ORF">GUJ93_ZPchr0002g26265</name>
</gene>
<dbReference type="PANTHER" id="PTHR46934:SF9">
    <property type="entry name" value="MYB_SANT-LIKE DOMAIN-CONTAINING PROTEIN"/>
    <property type="match status" value="1"/>
</dbReference>
<dbReference type="Proteomes" id="UP000729402">
    <property type="component" value="Unassembled WGS sequence"/>
</dbReference>
<proteinExistence type="predicted"/>
<reference evidence="1" key="2">
    <citation type="submission" date="2021-02" db="EMBL/GenBank/DDBJ databases">
        <authorList>
            <person name="Kimball J.A."/>
            <person name="Haas M.W."/>
            <person name="Macchietto M."/>
            <person name="Kono T."/>
            <person name="Duquette J."/>
            <person name="Shao M."/>
        </authorList>
    </citation>
    <scope>NUCLEOTIDE SEQUENCE</scope>
    <source>
        <tissue evidence="1">Fresh leaf tissue</tissue>
    </source>
</reference>
<evidence type="ECO:0000313" key="2">
    <source>
        <dbReference type="Proteomes" id="UP000729402"/>
    </source>
</evidence>
<accession>A0A8J5S2I1</accession>
<sequence length="206" mass="23281">MIIAEPAVWDRIIQAHPKIKKFRSKPFPLFNLLSSLYEGSIATGDLCFTSTEEMTPSTNHTKESTQESSSLNVLINPFSNIDLVETSSSNTDKAQENLTPIKPLEKEGTIGKKRKQNQVAMVLENYFEFKKEQTQKVVEKIVETSKQEIDCSIAKCISVVQSIQELTDEEKAKALGLFRCPINREIFMNTTIPSVRLIWLRSQIAA</sequence>
<reference evidence="1" key="1">
    <citation type="journal article" date="2021" name="bioRxiv">
        <title>Whole Genome Assembly and Annotation of Northern Wild Rice, Zizania palustris L., Supports a Whole Genome Duplication in the Zizania Genus.</title>
        <authorList>
            <person name="Haas M."/>
            <person name="Kono T."/>
            <person name="Macchietto M."/>
            <person name="Millas R."/>
            <person name="McGilp L."/>
            <person name="Shao M."/>
            <person name="Duquette J."/>
            <person name="Hirsch C.N."/>
            <person name="Kimball J."/>
        </authorList>
    </citation>
    <scope>NUCLEOTIDE SEQUENCE</scope>
    <source>
        <tissue evidence="1">Fresh leaf tissue</tissue>
    </source>
</reference>
<protein>
    <submittedName>
        <fullName evidence="1">Uncharacterized protein</fullName>
    </submittedName>
</protein>
<dbReference type="AlphaFoldDB" id="A0A8J5S2I1"/>
<evidence type="ECO:0000313" key="1">
    <source>
        <dbReference type="EMBL" id="KAG8056858.1"/>
    </source>
</evidence>